<dbReference type="AlphaFoldDB" id="A0A0W8FBQ1"/>
<dbReference type="HAMAP" id="MF_00096">
    <property type="entry name" value="MutS"/>
    <property type="match status" value="1"/>
</dbReference>
<dbReference type="GO" id="GO:0005524">
    <property type="term" value="F:ATP binding"/>
    <property type="evidence" value="ECO:0007669"/>
    <property type="project" value="UniProtKB-KW"/>
</dbReference>
<reference evidence="8" key="1">
    <citation type="journal article" date="2015" name="Proc. Natl. Acad. Sci. U.S.A.">
        <title>Networks of energetic and metabolic interactions define dynamics in microbial communities.</title>
        <authorList>
            <person name="Embree M."/>
            <person name="Liu J.K."/>
            <person name="Al-Bassam M.M."/>
            <person name="Zengler K."/>
        </authorList>
    </citation>
    <scope>NUCLEOTIDE SEQUENCE</scope>
</reference>
<dbReference type="InterPro" id="IPR027417">
    <property type="entry name" value="P-loop_NTPase"/>
</dbReference>
<keyword evidence="4" id="KW-0067">ATP-binding</keyword>
<dbReference type="InterPro" id="IPR045076">
    <property type="entry name" value="MutS"/>
</dbReference>
<evidence type="ECO:0000256" key="3">
    <source>
        <dbReference type="ARBA" id="ARBA00022763"/>
    </source>
</evidence>
<evidence type="ECO:0000313" key="8">
    <source>
        <dbReference type="EMBL" id="KUG18277.1"/>
    </source>
</evidence>
<dbReference type="PROSITE" id="PS00486">
    <property type="entry name" value="DNA_MISMATCH_REPAIR_2"/>
    <property type="match status" value="1"/>
</dbReference>
<dbReference type="Gene3D" id="3.30.420.110">
    <property type="entry name" value="MutS, connector domain"/>
    <property type="match status" value="1"/>
</dbReference>
<dbReference type="SMART" id="SM00534">
    <property type="entry name" value="MUTSac"/>
    <property type="match status" value="1"/>
</dbReference>
<dbReference type="Pfam" id="PF00488">
    <property type="entry name" value="MutS_V"/>
    <property type="match status" value="1"/>
</dbReference>
<proteinExistence type="inferred from homology"/>
<dbReference type="Gene3D" id="3.40.1170.10">
    <property type="entry name" value="DNA repair protein MutS, domain I"/>
    <property type="match status" value="1"/>
</dbReference>
<dbReference type="InterPro" id="IPR007860">
    <property type="entry name" value="DNA_mmatch_repair_MutS_con_dom"/>
</dbReference>
<dbReference type="PANTHER" id="PTHR11361">
    <property type="entry name" value="DNA MISMATCH REPAIR PROTEIN MUTS FAMILY MEMBER"/>
    <property type="match status" value="1"/>
</dbReference>
<dbReference type="Pfam" id="PF05188">
    <property type="entry name" value="MutS_II"/>
    <property type="match status" value="1"/>
</dbReference>
<organism evidence="8">
    <name type="scientific">hydrocarbon metagenome</name>
    <dbReference type="NCBI Taxonomy" id="938273"/>
    <lineage>
        <taxon>unclassified sequences</taxon>
        <taxon>metagenomes</taxon>
        <taxon>ecological metagenomes</taxon>
    </lineage>
</organism>
<feature type="domain" description="DNA mismatch repair proteins mutS family" evidence="7">
    <location>
        <begin position="688"/>
        <end position="704"/>
    </location>
</feature>
<dbReference type="InterPro" id="IPR036678">
    <property type="entry name" value="MutS_con_dom_sf"/>
</dbReference>
<dbReference type="InterPro" id="IPR016151">
    <property type="entry name" value="DNA_mismatch_repair_MutS_N"/>
</dbReference>
<evidence type="ECO:0000256" key="5">
    <source>
        <dbReference type="ARBA" id="ARBA00023125"/>
    </source>
</evidence>
<accession>A0A0W8FBQ1</accession>
<keyword evidence="5" id="KW-0238">DNA-binding</keyword>
<dbReference type="Pfam" id="PF01624">
    <property type="entry name" value="MutS_I"/>
    <property type="match status" value="1"/>
</dbReference>
<dbReference type="SUPFAM" id="SSF55271">
    <property type="entry name" value="DNA repair protein MutS, domain I"/>
    <property type="match status" value="1"/>
</dbReference>
<dbReference type="Gene3D" id="1.10.1420.10">
    <property type="match status" value="2"/>
</dbReference>
<evidence type="ECO:0000256" key="4">
    <source>
        <dbReference type="ARBA" id="ARBA00022840"/>
    </source>
</evidence>
<dbReference type="SUPFAM" id="SSF53150">
    <property type="entry name" value="DNA repair protein MutS, domain II"/>
    <property type="match status" value="1"/>
</dbReference>
<dbReference type="Pfam" id="PF05192">
    <property type="entry name" value="MutS_III"/>
    <property type="match status" value="1"/>
</dbReference>
<dbReference type="SUPFAM" id="SSF48334">
    <property type="entry name" value="DNA repair protein MutS, domain III"/>
    <property type="match status" value="1"/>
</dbReference>
<gene>
    <name evidence="8" type="ORF">ASZ90_012014</name>
</gene>
<dbReference type="Gene3D" id="3.40.50.300">
    <property type="entry name" value="P-loop containing nucleotide triphosphate hydrolases"/>
    <property type="match status" value="1"/>
</dbReference>
<dbReference type="PIRSF" id="PIRSF037677">
    <property type="entry name" value="DNA_mis_repair_Msh6"/>
    <property type="match status" value="1"/>
</dbReference>
<dbReference type="FunFam" id="3.40.50.300:FF:000870">
    <property type="entry name" value="MutS protein homolog 4"/>
    <property type="match status" value="1"/>
</dbReference>
<dbReference type="GO" id="GO:0140664">
    <property type="term" value="F:ATP-dependent DNA damage sensor activity"/>
    <property type="evidence" value="ECO:0007669"/>
    <property type="project" value="InterPro"/>
</dbReference>
<dbReference type="SMART" id="SM00533">
    <property type="entry name" value="MUTSd"/>
    <property type="match status" value="1"/>
</dbReference>
<dbReference type="SUPFAM" id="SSF52540">
    <property type="entry name" value="P-loop containing nucleoside triphosphate hydrolases"/>
    <property type="match status" value="1"/>
</dbReference>
<dbReference type="CDD" id="cd03284">
    <property type="entry name" value="ABC_MutS1"/>
    <property type="match status" value="1"/>
</dbReference>
<dbReference type="InterPro" id="IPR005748">
    <property type="entry name" value="DNA_mismatch_repair_MutS"/>
</dbReference>
<dbReference type="NCBIfam" id="NF003810">
    <property type="entry name" value="PRK05399.1"/>
    <property type="match status" value="1"/>
</dbReference>
<evidence type="ECO:0000259" key="7">
    <source>
        <dbReference type="PROSITE" id="PS00486"/>
    </source>
</evidence>
<dbReference type="InterPro" id="IPR007861">
    <property type="entry name" value="DNA_mismatch_repair_MutS_clamp"/>
</dbReference>
<evidence type="ECO:0000256" key="6">
    <source>
        <dbReference type="ARBA" id="ARBA00023204"/>
    </source>
</evidence>
<dbReference type="InterPro" id="IPR036187">
    <property type="entry name" value="DNA_mismatch_repair_MutS_sf"/>
</dbReference>
<comment type="similarity">
    <text evidence="1">Belongs to the DNA mismatch repair MutS family.</text>
</comment>
<comment type="caution">
    <text evidence="8">The sequence shown here is derived from an EMBL/GenBank/DDBJ whole genome shotgun (WGS) entry which is preliminary data.</text>
</comment>
<keyword evidence="6" id="KW-0234">DNA repair</keyword>
<protein>
    <submittedName>
        <fullName evidence="8">Dna mismatch repair protein mutS</fullName>
    </submittedName>
</protein>
<keyword evidence="2" id="KW-0547">Nucleotide-binding</keyword>
<dbReference type="PANTHER" id="PTHR11361:SF34">
    <property type="entry name" value="DNA MISMATCH REPAIR PROTEIN MSH1, MITOCHONDRIAL"/>
    <property type="match status" value="1"/>
</dbReference>
<dbReference type="Pfam" id="PF05190">
    <property type="entry name" value="MutS_IV"/>
    <property type="match status" value="1"/>
</dbReference>
<dbReference type="FunFam" id="3.40.1170.10:FF:000001">
    <property type="entry name" value="DNA mismatch repair protein MutS"/>
    <property type="match status" value="1"/>
</dbReference>
<keyword evidence="3" id="KW-0227">DNA damage</keyword>
<dbReference type="InterPro" id="IPR000432">
    <property type="entry name" value="DNA_mismatch_repair_MutS_C"/>
</dbReference>
<dbReference type="EMBL" id="LNQE01001391">
    <property type="protein sequence ID" value="KUG18277.1"/>
    <property type="molecule type" value="Genomic_DNA"/>
</dbReference>
<dbReference type="NCBIfam" id="TIGR01070">
    <property type="entry name" value="mutS1"/>
    <property type="match status" value="1"/>
</dbReference>
<dbReference type="GO" id="GO:0030983">
    <property type="term" value="F:mismatched DNA binding"/>
    <property type="evidence" value="ECO:0007669"/>
    <property type="project" value="InterPro"/>
</dbReference>
<name>A0A0W8FBQ1_9ZZZZ</name>
<dbReference type="InterPro" id="IPR007696">
    <property type="entry name" value="DNA_mismatch_repair_MutS_core"/>
</dbReference>
<evidence type="ECO:0000256" key="1">
    <source>
        <dbReference type="ARBA" id="ARBA00006271"/>
    </source>
</evidence>
<dbReference type="InterPro" id="IPR007695">
    <property type="entry name" value="DNA_mismatch_repair_MutS-lik_N"/>
</dbReference>
<evidence type="ECO:0000256" key="2">
    <source>
        <dbReference type="ARBA" id="ARBA00022741"/>
    </source>
</evidence>
<dbReference type="GO" id="GO:0006298">
    <property type="term" value="P:mismatch repair"/>
    <property type="evidence" value="ECO:0007669"/>
    <property type="project" value="InterPro"/>
</dbReference>
<dbReference type="FunFam" id="1.10.1420.10:FF:000002">
    <property type="entry name" value="DNA mismatch repair protein MutS"/>
    <property type="match status" value="1"/>
</dbReference>
<dbReference type="InterPro" id="IPR017261">
    <property type="entry name" value="DNA_mismatch_repair_MutS/MSH"/>
</dbReference>
<sequence length="877" mass="98402">MPPVKLSPLMEQYYQNKKLYPDALLLFRVGDFYETFADDAVIVARDLNITLTSRQKDDQGEKIPLAGVPYHSLDAYLARLIRAGHKVAICDQVEDPKLARGLVKRAITRVVTPGTIIEPSMLDESSNNFLAAIVKGDENVGLAFVDVSTGEFLTTEVPHNRLYSELARFRPAECLSAFSLHWEGTSLQILEEPCFSAERAEAALADRYGPDWKERLRLEGRGLSQRACGAVLSYLNASRFDLLGHLKDVQIYSGSDYMVLDEVTVRNLEITRNIRDRSRRGTLLEFLDQTRTAMGARTLARWLQMPLQSEQAIARRLDGVEELASKSLLHRSLAEELKGTSDLERLLSRISCKSASPKELSVLKSTLEMLPRLQEILMDDQSSAQSSYLQDLSSRLSPLDDIVSLIERSIMEDPPVHVRDGGVIREGYDPEIDQLRELLRDGRGWISRLEGSEKERTGIKSLKIAFNNVFGYYIEVSRANLHLVPQNYIRKQTLANGERFVTPELKDMESRVLSAQERSVSLELELFYKVRDLVARKAGVIQERATALAELDVLISLATSAKENNMIRPEFNQEGRISIRSSRHPVLDKAMRGAFVPNDVLLDTDRNRLIILTGPNMAGKSTFMRQIALTAIMAQTGSFVPAAYASLSLVDQVFTRVGAYDDLSAGQSTFMVEMTEIAHILTSATRKSLVLLDEVGRGTSTFDGLSLAWAISEYLHESIKCKSVFATHYHQLTDLESILSGVRNYSIAVKEDKGTITFLRTVVPGATDKSYGVHVARLAGVPRTVTKRADQILREIEKEALMQPGSGGRSQRRSSRYTQLIFFDGNEDGNTAGEVERDKKDPILEEIESLDLDMMTPREALDRLAQYQRMQREREEG</sequence>